<evidence type="ECO:0000313" key="2">
    <source>
        <dbReference type="EMBL" id="AYN43280.1"/>
    </source>
</evidence>
<keyword evidence="3" id="KW-1185">Reference proteome</keyword>
<organism evidence="2 3">
    <name type="scientific">Streptomyces dangxiongensis</name>
    <dbReference type="NCBI Taxonomy" id="1442032"/>
    <lineage>
        <taxon>Bacteria</taxon>
        <taxon>Bacillati</taxon>
        <taxon>Actinomycetota</taxon>
        <taxon>Actinomycetes</taxon>
        <taxon>Kitasatosporales</taxon>
        <taxon>Streptomycetaceae</taxon>
        <taxon>Streptomyces</taxon>
    </lineage>
</organism>
<dbReference type="Proteomes" id="UP000268329">
    <property type="component" value="Chromosome"/>
</dbReference>
<dbReference type="Pfam" id="PF13340">
    <property type="entry name" value="DUF4096"/>
    <property type="match status" value="1"/>
</dbReference>
<dbReference type="EMBL" id="CP033073">
    <property type="protein sequence ID" value="AYN43280.1"/>
    <property type="molecule type" value="Genomic_DNA"/>
</dbReference>
<protein>
    <recommendedName>
        <fullName evidence="1">Insertion element IS402-like domain-containing protein</fullName>
    </recommendedName>
</protein>
<dbReference type="KEGG" id="sdd:D9753_35345"/>
<reference evidence="2 3" key="1">
    <citation type="submission" date="2018-10" db="EMBL/GenBank/DDBJ databases">
        <title>The genome of Streptomyces dangxiongensis Z022.</title>
        <authorList>
            <person name="Zhang B."/>
        </authorList>
    </citation>
    <scope>NUCLEOTIDE SEQUENCE [LARGE SCALE GENOMIC DNA]</scope>
    <source>
        <strain evidence="2 3">Z022</strain>
    </source>
</reference>
<evidence type="ECO:0000259" key="1">
    <source>
        <dbReference type="Pfam" id="PF13340"/>
    </source>
</evidence>
<gene>
    <name evidence="2" type="ORF">D9753_35345</name>
</gene>
<proteinExistence type="predicted"/>
<dbReference type="AlphaFoldDB" id="A0A3G2JLG6"/>
<dbReference type="InterPro" id="IPR025161">
    <property type="entry name" value="IS402-like_dom"/>
</dbReference>
<sequence>MGASGAAAAAPLPERRRRYPGRLRVPDRAALAGVMYVLRTGVAWRDVPARAWAALQSRPGAGCGTGPRPASRPACTPPCWPSWQADLLGMDDCAVDGSHVSAPQGLLELACSIICLRRLRTSFRNDILSVQVRARPLAPPTPTRGSTASRLWACRRPFVCGP</sequence>
<feature type="domain" description="Insertion element IS402-like" evidence="1">
    <location>
        <begin position="12"/>
        <end position="50"/>
    </location>
</feature>
<name>A0A3G2JLG6_9ACTN</name>
<dbReference type="OrthoDB" id="4546548at2"/>
<accession>A0A3G2JLG6</accession>
<evidence type="ECO:0000313" key="3">
    <source>
        <dbReference type="Proteomes" id="UP000268329"/>
    </source>
</evidence>